<dbReference type="Proteomes" id="UP000228945">
    <property type="component" value="Chromosome"/>
</dbReference>
<reference evidence="2 3" key="1">
    <citation type="submission" date="2017-10" db="EMBL/GenBank/DDBJ databases">
        <title>Genome sequence of Caulobacter mirabilis FWC38.</title>
        <authorList>
            <person name="Fiebig A."/>
            <person name="Crosson S."/>
        </authorList>
    </citation>
    <scope>NUCLEOTIDE SEQUENCE [LARGE SCALE GENOMIC DNA]</scope>
    <source>
        <strain evidence="2 3">FWC 38</strain>
    </source>
</reference>
<dbReference type="InterPro" id="IPR046715">
    <property type="entry name" value="DUF6607"/>
</dbReference>
<keyword evidence="1" id="KW-0732">Signal</keyword>
<evidence type="ECO:0000313" key="3">
    <source>
        <dbReference type="Proteomes" id="UP000228945"/>
    </source>
</evidence>
<evidence type="ECO:0000256" key="1">
    <source>
        <dbReference type="SAM" id="SignalP"/>
    </source>
</evidence>
<feature type="chain" id="PRO_5013575075" evidence="1">
    <location>
        <begin position="31"/>
        <end position="329"/>
    </location>
</feature>
<dbReference type="RefSeq" id="WP_099622766.1">
    <property type="nucleotide sequence ID" value="NZ_CP024201.1"/>
</dbReference>
<feature type="signal peptide" evidence="1">
    <location>
        <begin position="1"/>
        <end position="30"/>
    </location>
</feature>
<keyword evidence="3" id="KW-1185">Reference proteome</keyword>
<protein>
    <submittedName>
        <fullName evidence="2">Uncharacterized protein</fullName>
    </submittedName>
</protein>
<gene>
    <name evidence="2" type="ORF">CSW64_14425</name>
</gene>
<dbReference type="Pfam" id="PF20311">
    <property type="entry name" value="DUF6607"/>
    <property type="match status" value="1"/>
</dbReference>
<name>A0A2D2AZT9_9CAUL</name>
<sequence>MRKTLLARSIALAAFGAALTVAPLAALAQAAPAAATAPSSAFEQDRKSILAMAGEYKVRFDFRETTPFVADYKPLDGKISGGHEVVRVIEDTGRVIRLQHLLVVDAGGKPMVIKHWRQDWTYEPTEVLTYVSTGKWVLKPISTAERKGAWSQTVWQTDDAPRYGGVGRWEYDNAVSRWTSAPTLRPLARRDAVRKPVYDHYVGVNRHALTPTGWVHEQDNAKIGLRDGKPVTFVHEWVVNTYSKFSDYDVAAADKYWAGSKGYWAAVRKAWDDATVKNKGIAVEEEAEAGSVTGPTLMGLAEDILKGEKTEAAAIAEARQVIAEEGKAP</sequence>
<accession>A0A2D2AZT9</accession>
<dbReference type="EMBL" id="CP024201">
    <property type="protein sequence ID" value="ATQ43516.1"/>
    <property type="molecule type" value="Genomic_DNA"/>
</dbReference>
<evidence type="ECO:0000313" key="2">
    <source>
        <dbReference type="EMBL" id="ATQ43516.1"/>
    </source>
</evidence>
<proteinExistence type="predicted"/>
<dbReference type="OrthoDB" id="8564954at2"/>
<dbReference type="KEGG" id="cmb:CSW64_14425"/>
<dbReference type="AlphaFoldDB" id="A0A2D2AZT9"/>
<organism evidence="2 3">
    <name type="scientific">Caulobacter mirabilis</name>
    <dbReference type="NCBI Taxonomy" id="69666"/>
    <lineage>
        <taxon>Bacteria</taxon>
        <taxon>Pseudomonadati</taxon>
        <taxon>Pseudomonadota</taxon>
        <taxon>Alphaproteobacteria</taxon>
        <taxon>Caulobacterales</taxon>
        <taxon>Caulobacteraceae</taxon>
        <taxon>Caulobacter</taxon>
    </lineage>
</organism>